<feature type="domain" description="Fibronectin type-III" evidence="2">
    <location>
        <begin position="357"/>
        <end position="444"/>
    </location>
</feature>
<protein>
    <submittedName>
        <fullName evidence="3">RTX toxins and related Ca2+-binding proteins</fullName>
    </submittedName>
</protein>
<dbReference type="CDD" id="cd00063">
    <property type="entry name" value="FN3"/>
    <property type="match status" value="1"/>
</dbReference>
<reference evidence="4" key="1">
    <citation type="submission" date="2015-03" db="EMBL/GenBank/DDBJ databases">
        <authorList>
            <person name="Nijsse Bart"/>
        </authorList>
    </citation>
    <scope>NUCLEOTIDE SEQUENCE [LARGE SCALE GENOMIC DNA]</scope>
</reference>
<evidence type="ECO:0000256" key="1">
    <source>
        <dbReference type="SAM" id="SignalP"/>
    </source>
</evidence>
<sequence>MFNGLLKKSANLVAALALGVAVSLVAVPSASALNRDGNPSVGLSSHKPLSITGYQYVDSTHVLINIDKQIDDQRTPGEVDKSMFTIQNRTTHLSTTISSLSYLNDSTSGYSGNTGADDTCRGLANGTRILLTLATPLAANSAYDLTMQNTLFATQSLNNFNNTGDPNYYDQTFTFRTPASGAGTTTNPYVWSNTTPYVTFVVGGSPVSNRNDNRTNVSYESNLSVVFDRPILASTRDAFLANLSDNYKRGGVKVVQAVGNVSTAGAPAGTETHYPTSNNANNANTFFYFPQTNWGSGTSYNTYSFNRKNPGSYNYTLTLPSFTDASGNTFTSFLSSRTNLATTGFSFSTVTKDLPSYISQITVARTTTAGQLLVNWTYEYPSSADGVKVYVTDGDKWTSYYSQRGMYYAKINGLTSGTLYWVRIAPYNSIGTMGFSQEKSGTPL</sequence>
<dbReference type="InterPro" id="IPR036116">
    <property type="entry name" value="FN3_sf"/>
</dbReference>
<feature type="chain" id="PRO_5006710811" evidence="1">
    <location>
        <begin position="33"/>
        <end position="444"/>
    </location>
</feature>
<name>A0A0U1L6D4_9FIRM</name>
<gene>
    <name evidence="3" type="ORF">SpAn4DRAFT_1155</name>
</gene>
<feature type="signal peptide" evidence="1">
    <location>
        <begin position="1"/>
        <end position="32"/>
    </location>
</feature>
<accession>A0A0U1L6D4</accession>
<dbReference type="InterPro" id="IPR003961">
    <property type="entry name" value="FN3_dom"/>
</dbReference>
<evidence type="ECO:0000313" key="3">
    <source>
        <dbReference type="EMBL" id="CQR74693.1"/>
    </source>
</evidence>
<keyword evidence="4" id="KW-1185">Reference proteome</keyword>
<proteinExistence type="predicted"/>
<dbReference type="Proteomes" id="UP000049855">
    <property type="component" value="Unassembled WGS sequence"/>
</dbReference>
<dbReference type="RefSeq" id="WP_021170681.1">
    <property type="nucleotide sequence ID" value="NZ_CTRP01000014.1"/>
</dbReference>
<evidence type="ECO:0000259" key="2">
    <source>
        <dbReference type="PROSITE" id="PS50853"/>
    </source>
</evidence>
<dbReference type="EMBL" id="CTRP01000014">
    <property type="protein sequence ID" value="CQR74693.1"/>
    <property type="molecule type" value="Genomic_DNA"/>
</dbReference>
<dbReference type="Gene3D" id="2.60.40.10">
    <property type="entry name" value="Immunoglobulins"/>
    <property type="match status" value="1"/>
</dbReference>
<dbReference type="InterPro" id="IPR013783">
    <property type="entry name" value="Ig-like_fold"/>
</dbReference>
<keyword evidence="1" id="KW-0732">Signal</keyword>
<dbReference type="PROSITE" id="PS50853">
    <property type="entry name" value="FN3"/>
    <property type="match status" value="1"/>
</dbReference>
<dbReference type="AlphaFoldDB" id="A0A0U1L6D4"/>
<evidence type="ECO:0000313" key="4">
    <source>
        <dbReference type="Proteomes" id="UP000049855"/>
    </source>
</evidence>
<dbReference type="SUPFAM" id="SSF49265">
    <property type="entry name" value="Fibronectin type III"/>
    <property type="match status" value="1"/>
</dbReference>
<organism evidence="3 4">
    <name type="scientific">Sporomusa ovata</name>
    <dbReference type="NCBI Taxonomy" id="2378"/>
    <lineage>
        <taxon>Bacteria</taxon>
        <taxon>Bacillati</taxon>
        <taxon>Bacillota</taxon>
        <taxon>Negativicutes</taxon>
        <taxon>Selenomonadales</taxon>
        <taxon>Sporomusaceae</taxon>
        <taxon>Sporomusa</taxon>
    </lineage>
</organism>